<keyword evidence="4" id="KW-0804">Transcription</keyword>
<dbReference type="PANTHER" id="PTHR30055:SF226">
    <property type="entry name" value="HTH-TYPE TRANSCRIPTIONAL REGULATOR PKSA"/>
    <property type="match status" value="1"/>
</dbReference>
<keyword evidence="2" id="KW-0805">Transcription regulation</keyword>
<dbReference type="SUPFAM" id="SSF46689">
    <property type="entry name" value="Homeodomain-like"/>
    <property type="match status" value="1"/>
</dbReference>
<evidence type="ECO:0000256" key="3">
    <source>
        <dbReference type="ARBA" id="ARBA00023125"/>
    </source>
</evidence>
<gene>
    <name evidence="7" type="ORF">GCM10023321_62540</name>
</gene>
<dbReference type="InterPro" id="IPR009057">
    <property type="entry name" value="Homeodomain-like_sf"/>
</dbReference>
<dbReference type="PRINTS" id="PR00455">
    <property type="entry name" value="HTHTETR"/>
</dbReference>
<name>A0ABP9QWL2_9PSEU</name>
<dbReference type="PANTHER" id="PTHR30055">
    <property type="entry name" value="HTH-TYPE TRANSCRIPTIONAL REGULATOR RUTR"/>
    <property type="match status" value="1"/>
</dbReference>
<dbReference type="SUPFAM" id="SSF48498">
    <property type="entry name" value="Tetracyclin repressor-like, C-terminal domain"/>
    <property type="match status" value="1"/>
</dbReference>
<proteinExistence type="predicted"/>
<organism evidence="7 8">
    <name type="scientific">Pseudonocardia eucalypti</name>
    <dbReference type="NCBI Taxonomy" id="648755"/>
    <lineage>
        <taxon>Bacteria</taxon>
        <taxon>Bacillati</taxon>
        <taxon>Actinomycetota</taxon>
        <taxon>Actinomycetes</taxon>
        <taxon>Pseudonocardiales</taxon>
        <taxon>Pseudonocardiaceae</taxon>
        <taxon>Pseudonocardia</taxon>
    </lineage>
</organism>
<dbReference type="PROSITE" id="PS50977">
    <property type="entry name" value="HTH_TETR_2"/>
    <property type="match status" value="1"/>
</dbReference>
<evidence type="ECO:0000256" key="4">
    <source>
        <dbReference type="ARBA" id="ARBA00023163"/>
    </source>
</evidence>
<reference evidence="8" key="1">
    <citation type="journal article" date="2019" name="Int. J. Syst. Evol. Microbiol.">
        <title>The Global Catalogue of Microorganisms (GCM) 10K type strain sequencing project: providing services to taxonomists for standard genome sequencing and annotation.</title>
        <authorList>
            <consortium name="The Broad Institute Genomics Platform"/>
            <consortium name="The Broad Institute Genome Sequencing Center for Infectious Disease"/>
            <person name="Wu L."/>
            <person name="Ma J."/>
        </authorList>
    </citation>
    <scope>NUCLEOTIDE SEQUENCE [LARGE SCALE GENOMIC DNA]</scope>
    <source>
        <strain evidence="8">JCM 18303</strain>
    </source>
</reference>
<keyword evidence="1" id="KW-0678">Repressor</keyword>
<evidence type="ECO:0000313" key="8">
    <source>
        <dbReference type="Proteomes" id="UP001428817"/>
    </source>
</evidence>
<evidence type="ECO:0000313" key="7">
    <source>
        <dbReference type="EMBL" id="GAA5168462.1"/>
    </source>
</evidence>
<dbReference type="EMBL" id="BAABJP010000039">
    <property type="protein sequence ID" value="GAA5168462.1"/>
    <property type="molecule type" value="Genomic_DNA"/>
</dbReference>
<sequence>MLDAAAAVFAAKGIASSSVTDIAEAAQLTKGAVYSNFASKDELILALMDEQVSQRLADAIKAFEMVPDLNVAVQAIGHSLVAAIHADGTWQNLLFEYIGLARRDAEMREELARRRRENRAAVARQITRLAEARGVELPLSAEELTVTILAISNGLAMEGGIEPAAVPDDLFARLMALILGPALEAE</sequence>
<dbReference type="InterPro" id="IPR001647">
    <property type="entry name" value="HTH_TetR"/>
</dbReference>
<feature type="DNA-binding region" description="H-T-H motif" evidence="5">
    <location>
        <begin position="18"/>
        <end position="37"/>
    </location>
</feature>
<keyword evidence="8" id="KW-1185">Reference proteome</keyword>
<protein>
    <submittedName>
        <fullName evidence="7">TetR family transcriptional regulator</fullName>
    </submittedName>
</protein>
<keyword evidence="3 5" id="KW-0238">DNA-binding</keyword>
<dbReference type="InterPro" id="IPR039538">
    <property type="entry name" value="BetI_C"/>
</dbReference>
<comment type="caution">
    <text evidence="7">The sequence shown here is derived from an EMBL/GenBank/DDBJ whole genome shotgun (WGS) entry which is preliminary data.</text>
</comment>
<dbReference type="InterPro" id="IPR050109">
    <property type="entry name" value="HTH-type_TetR-like_transc_reg"/>
</dbReference>
<evidence type="ECO:0000256" key="2">
    <source>
        <dbReference type="ARBA" id="ARBA00023015"/>
    </source>
</evidence>
<dbReference type="Pfam" id="PF13977">
    <property type="entry name" value="TetR_C_6"/>
    <property type="match status" value="1"/>
</dbReference>
<feature type="domain" description="HTH tetR-type" evidence="6">
    <location>
        <begin position="1"/>
        <end position="55"/>
    </location>
</feature>
<evidence type="ECO:0000259" key="6">
    <source>
        <dbReference type="PROSITE" id="PS50977"/>
    </source>
</evidence>
<dbReference type="Gene3D" id="1.10.357.10">
    <property type="entry name" value="Tetracycline Repressor, domain 2"/>
    <property type="match status" value="1"/>
</dbReference>
<dbReference type="Pfam" id="PF00440">
    <property type="entry name" value="TetR_N"/>
    <property type="match status" value="1"/>
</dbReference>
<evidence type="ECO:0000256" key="5">
    <source>
        <dbReference type="PROSITE-ProRule" id="PRU00335"/>
    </source>
</evidence>
<accession>A0ABP9QWL2</accession>
<dbReference type="Proteomes" id="UP001428817">
    <property type="component" value="Unassembled WGS sequence"/>
</dbReference>
<dbReference type="InterPro" id="IPR036271">
    <property type="entry name" value="Tet_transcr_reg_TetR-rel_C_sf"/>
</dbReference>
<evidence type="ECO:0000256" key="1">
    <source>
        <dbReference type="ARBA" id="ARBA00022491"/>
    </source>
</evidence>